<evidence type="ECO:0000256" key="6">
    <source>
        <dbReference type="ARBA" id="ARBA00023136"/>
    </source>
</evidence>
<evidence type="ECO:0000256" key="7">
    <source>
        <dbReference type="RuleBase" id="RU003879"/>
    </source>
</evidence>
<dbReference type="GO" id="GO:0022857">
    <property type="term" value="F:transmembrane transporter activity"/>
    <property type="evidence" value="ECO:0007669"/>
    <property type="project" value="InterPro"/>
</dbReference>
<sequence length="137" mass="15534">MAIKQRTKAEASFSMSSMTDIVFLLLIFFLVTSTLINPNALKLLLPKSTNQISAKQQVSISIKHYQKDNTFTYHINGNQKPVRFDEIEPAIQKLLMDTDDPTFSIYADKSVPIEQVVNLMNIAKRNKYKVILATAPE</sequence>
<keyword evidence="4 7" id="KW-0812">Transmembrane</keyword>
<comment type="subcellular location">
    <subcellularLocation>
        <location evidence="1">Cell membrane</location>
        <topology evidence="1">Single-pass membrane protein</topology>
    </subcellularLocation>
    <subcellularLocation>
        <location evidence="7">Cell membrane</location>
        <topology evidence="7">Single-pass type II membrane protein</topology>
    </subcellularLocation>
</comment>
<keyword evidence="7" id="KW-0813">Transport</keyword>
<evidence type="ECO:0000313" key="9">
    <source>
        <dbReference type="Proteomes" id="UP000823635"/>
    </source>
</evidence>
<keyword evidence="3" id="KW-1003">Cell membrane</keyword>
<evidence type="ECO:0000256" key="5">
    <source>
        <dbReference type="ARBA" id="ARBA00022989"/>
    </source>
</evidence>
<gene>
    <name evidence="8" type="ORF">IAC68_07225</name>
</gene>
<dbReference type="PANTHER" id="PTHR30558">
    <property type="entry name" value="EXBD MEMBRANE COMPONENT OF PMF-DRIVEN MACROMOLECULE IMPORT SYSTEM"/>
    <property type="match status" value="1"/>
</dbReference>
<dbReference type="PANTHER" id="PTHR30558:SF7">
    <property type="entry name" value="TOL-PAL SYSTEM PROTEIN TOLR"/>
    <property type="match status" value="1"/>
</dbReference>
<protein>
    <submittedName>
        <fullName evidence="8">Biopolymer transporter ExbD</fullName>
    </submittedName>
</protein>
<dbReference type="GO" id="GO:0005886">
    <property type="term" value="C:plasma membrane"/>
    <property type="evidence" value="ECO:0007669"/>
    <property type="project" value="UniProtKB-SubCell"/>
</dbReference>
<comment type="caution">
    <text evidence="8">The sequence shown here is derived from an EMBL/GenBank/DDBJ whole genome shotgun (WGS) entry which is preliminary data.</text>
</comment>
<dbReference type="AlphaFoldDB" id="A0A9D9DMB6"/>
<evidence type="ECO:0000256" key="4">
    <source>
        <dbReference type="ARBA" id="ARBA00022692"/>
    </source>
</evidence>
<dbReference type="GO" id="GO:0015031">
    <property type="term" value="P:protein transport"/>
    <property type="evidence" value="ECO:0007669"/>
    <property type="project" value="UniProtKB-KW"/>
</dbReference>
<keyword evidence="7" id="KW-0653">Protein transport</keyword>
<comment type="similarity">
    <text evidence="2 7">Belongs to the ExbD/TolR family.</text>
</comment>
<evidence type="ECO:0000256" key="1">
    <source>
        <dbReference type="ARBA" id="ARBA00004162"/>
    </source>
</evidence>
<keyword evidence="5" id="KW-1133">Transmembrane helix</keyword>
<dbReference type="Pfam" id="PF02472">
    <property type="entry name" value="ExbD"/>
    <property type="match status" value="1"/>
</dbReference>
<name>A0A9D9DMB6_9BACT</name>
<dbReference type="Gene3D" id="3.30.420.270">
    <property type="match status" value="1"/>
</dbReference>
<evidence type="ECO:0000313" key="8">
    <source>
        <dbReference type="EMBL" id="MBO8429702.1"/>
    </source>
</evidence>
<evidence type="ECO:0000256" key="2">
    <source>
        <dbReference type="ARBA" id="ARBA00005811"/>
    </source>
</evidence>
<keyword evidence="6" id="KW-0472">Membrane</keyword>
<reference evidence="8" key="2">
    <citation type="journal article" date="2021" name="PeerJ">
        <title>Extensive microbial diversity within the chicken gut microbiome revealed by metagenomics and culture.</title>
        <authorList>
            <person name="Gilroy R."/>
            <person name="Ravi A."/>
            <person name="Getino M."/>
            <person name="Pursley I."/>
            <person name="Horton D.L."/>
            <person name="Alikhan N.F."/>
            <person name="Baker D."/>
            <person name="Gharbi K."/>
            <person name="Hall N."/>
            <person name="Watson M."/>
            <person name="Adriaenssens E.M."/>
            <person name="Foster-Nyarko E."/>
            <person name="Jarju S."/>
            <person name="Secka A."/>
            <person name="Antonio M."/>
            <person name="Oren A."/>
            <person name="Chaudhuri R.R."/>
            <person name="La Ragione R."/>
            <person name="Hildebrand F."/>
            <person name="Pallen M.J."/>
        </authorList>
    </citation>
    <scope>NUCLEOTIDE SEQUENCE</scope>
    <source>
        <strain evidence="8">15467</strain>
    </source>
</reference>
<reference evidence="8" key="1">
    <citation type="submission" date="2020-10" db="EMBL/GenBank/DDBJ databases">
        <authorList>
            <person name="Gilroy R."/>
        </authorList>
    </citation>
    <scope>NUCLEOTIDE SEQUENCE</scope>
    <source>
        <strain evidence="8">15467</strain>
    </source>
</reference>
<accession>A0A9D9DMB6</accession>
<dbReference type="EMBL" id="JADINB010000153">
    <property type="protein sequence ID" value="MBO8429702.1"/>
    <property type="molecule type" value="Genomic_DNA"/>
</dbReference>
<dbReference type="Proteomes" id="UP000823635">
    <property type="component" value="Unassembled WGS sequence"/>
</dbReference>
<proteinExistence type="inferred from homology"/>
<dbReference type="InterPro" id="IPR003400">
    <property type="entry name" value="ExbD"/>
</dbReference>
<organism evidence="8 9">
    <name type="scientific">Candidatus Egerieousia excrementavium</name>
    <dbReference type="NCBI Taxonomy" id="2840778"/>
    <lineage>
        <taxon>Bacteria</taxon>
        <taxon>Pseudomonadati</taxon>
        <taxon>Bacteroidota</taxon>
        <taxon>Bacteroidia</taxon>
        <taxon>Bacteroidales</taxon>
        <taxon>Candidatus Egerieousia</taxon>
    </lineage>
</organism>
<evidence type="ECO:0000256" key="3">
    <source>
        <dbReference type="ARBA" id="ARBA00022475"/>
    </source>
</evidence>